<dbReference type="GO" id="GO:0006629">
    <property type="term" value="P:lipid metabolic process"/>
    <property type="evidence" value="ECO:0007669"/>
    <property type="project" value="UniProtKB-KW"/>
</dbReference>
<comment type="caution">
    <text evidence="5">The sequence shown here is derived from an EMBL/GenBank/DDBJ whole genome shotgun (WGS) entry which is preliminary data.</text>
</comment>
<dbReference type="OrthoDB" id="6160241at2759"/>
<name>A0A812CPJ8_ACAPH</name>
<feature type="domain" description="PNPLA" evidence="4">
    <location>
        <begin position="49"/>
        <end position="187"/>
    </location>
</feature>
<feature type="short sequence motif" description="GXSXG" evidence="2">
    <location>
        <begin position="82"/>
        <end position="86"/>
    </location>
</feature>
<dbReference type="EMBL" id="CAHIKZ030001829">
    <property type="protein sequence ID" value="CAE1275366.1"/>
    <property type="molecule type" value="Genomic_DNA"/>
</dbReference>
<evidence type="ECO:0000313" key="5">
    <source>
        <dbReference type="EMBL" id="CAE1275366.1"/>
    </source>
</evidence>
<dbReference type="Proteomes" id="UP000597762">
    <property type="component" value="Unassembled WGS sequence"/>
</dbReference>
<dbReference type="Gene3D" id="3.40.1090.10">
    <property type="entry name" value="Cytosolic phospholipase A2 catalytic domain"/>
    <property type="match status" value="2"/>
</dbReference>
<comment type="caution">
    <text evidence="2">Lacks conserved residue(s) required for the propagation of feature annotation.</text>
</comment>
<keyword evidence="3" id="KW-1133">Transmembrane helix</keyword>
<dbReference type="PANTHER" id="PTHR46394:SF1">
    <property type="entry name" value="PNPLA DOMAIN-CONTAINING PROTEIN"/>
    <property type="match status" value="1"/>
</dbReference>
<evidence type="ECO:0000259" key="4">
    <source>
        <dbReference type="PROSITE" id="PS51635"/>
    </source>
</evidence>
<dbReference type="InterPro" id="IPR052580">
    <property type="entry name" value="Lipid_Hydrolase"/>
</dbReference>
<proteinExistence type="predicted"/>
<keyword evidence="3" id="KW-0812">Transmembrane</keyword>
<dbReference type="Pfam" id="PF01734">
    <property type="entry name" value="Patatin"/>
    <property type="match status" value="1"/>
</dbReference>
<evidence type="ECO:0000256" key="1">
    <source>
        <dbReference type="ARBA" id="ARBA00023098"/>
    </source>
</evidence>
<sequence>MGSNISCSRNIQEAEIVPDSCEPLTASQKNDGCAELGHLLAYEYPFENLVFEGGGNKGVAYCGSLMVLNNLGILHQVKRLSGASAGAMLAALISVYKRYGKELCVVVTNVNHMAVEYCHPKTTPHMPVRLSLRMSISIPGMFTPPRYGIGKDPAYPEIIKMGTLSLFLSLSLSLSLLQFWLILIAKM</sequence>
<dbReference type="AlphaFoldDB" id="A0A812CPJ8"/>
<organism evidence="5 6">
    <name type="scientific">Acanthosepion pharaonis</name>
    <name type="common">Pharaoh cuttlefish</name>
    <name type="synonym">Sepia pharaonis</name>
    <dbReference type="NCBI Taxonomy" id="158019"/>
    <lineage>
        <taxon>Eukaryota</taxon>
        <taxon>Metazoa</taxon>
        <taxon>Spiralia</taxon>
        <taxon>Lophotrochozoa</taxon>
        <taxon>Mollusca</taxon>
        <taxon>Cephalopoda</taxon>
        <taxon>Coleoidea</taxon>
        <taxon>Decapodiformes</taxon>
        <taxon>Sepiida</taxon>
        <taxon>Sepiina</taxon>
        <taxon>Sepiidae</taxon>
        <taxon>Acanthosepion</taxon>
    </lineage>
</organism>
<dbReference type="InterPro" id="IPR002641">
    <property type="entry name" value="PNPLA_dom"/>
</dbReference>
<evidence type="ECO:0000256" key="2">
    <source>
        <dbReference type="PROSITE-ProRule" id="PRU01161"/>
    </source>
</evidence>
<feature type="transmembrane region" description="Helical" evidence="3">
    <location>
        <begin position="164"/>
        <end position="185"/>
    </location>
</feature>
<reference evidence="5" key="1">
    <citation type="submission" date="2021-01" db="EMBL/GenBank/DDBJ databases">
        <authorList>
            <person name="Li R."/>
            <person name="Bekaert M."/>
        </authorList>
    </citation>
    <scope>NUCLEOTIDE SEQUENCE</scope>
    <source>
        <strain evidence="5">Farmed</strain>
    </source>
</reference>
<accession>A0A812CPJ8</accession>
<evidence type="ECO:0000313" key="6">
    <source>
        <dbReference type="Proteomes" id="UP000597762"/>
    </source>
</evidence>
<dbReference type="PANTHER" id="PTHR46394">
    <property type="entry name" value="ANNEXIN"/>
    <property type="match status" value="1"/>
</dbReference>
<gene>
    <name evidence="5" type="ORF">SPHA_39422</name>
</gene>
<evidence type="ECO:0000256" key="3">
    <source>
        <dbReference type="SAM" id="Phobius"/>
    </source>
</evidence>
<protein>
    <recommendedName>
        <fullName evidence="4">PNPLA domain-containing protein</fullName>
    </recommendedName>
</protein>
<keyword evidence="1" id="KW-0443">Lipid metabolism</keyword>
<keyword evidence="3" id="KW-0472">Membrane</keyword>
<keyword evidence="6" id="KW-1185">Reference proteome</keyword>
<dbReference type="PROSITE" id="PS51635">
    <property type="entry name" value="PNPLA"/>
    <property type="match status" value="1"/>
</dbReference>
<feature type="short sequence motif" description="GXGXXG" evidence="2">
    <location>
        <begin position="53"/>
        <end position="58"/>
    </location>
</feature>
<dbReference type="SUPFAM" id="SSF52151">
    <property type="entry name" value="FabD/lysophospholipase-like"/>
    <property type="match status" value="1"/>
</dbReference>
<dbReference type="InterPro" id="IPR016035">
    <property type="entry name" value="Acyl_Trfase/lysoPLipase"/>
</dbReference>